<dbReference type="PANTHER" id="PTHR43156:SF2">
    <property type="entry name" value="STAGE II SPORULATION PROTEIN E"/>
    <property type="match status" value="1"/>
</dbReference>
<dbReference type="SMART" id="SM00331">
    <property type="entry name" value="PP2C_SIG"/>
    <property type="match status" value="1"/>
</dbReference>
<dbReference type="Pfam" id="PF13581">
    <property type="entry name" value="HATPase_c_2"/>
    <property type="match status" value="1"/>
</dbReference>
<dbReference type="RefSeq" id="WP_184746058.1">
    <property type="nucleotide sequence ID" value="NZ_JACHGJ010000002.1"/>
</dbReference>
<dbReference type="AlphaFoldDB" id="A0A841RCP8"/>
<dbReference type="Pfam" id="PF13426">
    <property type="entry name" value="PAS_9"/>
    <property type="match status" value="2"/>
</dbReference>
<feature type="domain" description="PAC" evidence="4">
    <location>
        <begin position="284"/>
        <end position="336"/>
    </location>
</feature>
<dbReference type="InterPro" id="IPR000014">
    <property type="entry name" value="PAS"/>
</dbReference>
<dbReference type="PROSITE" id="PS50113">
    <property type="entry name" value="PAC"/>
    <property type="match status" value="1"/>
</dbReference>
<evidence type="ECO:0000259" key="4">
    <source>
        <dbReference type="PROSITE" id="PS50113"/>
    </source>
</evidence>
<keyword evidence="2" id="KW-0175">Coiled coil</keyword>
<dbReference type="GO" id="GO:0016791">
    <property type="term" value="F:phosphatase activity"/>
    <property type="evidence" value="ECO:0007669"/>
    <property type="project" value="TreeGrafter"/>
</dbReference>
<dbReference type="SUPFAM" id="SSF55785">
    <property type="entry name" value="PYP-like sensor domain (PAS domain)"/>
    <property type="match status" value="2"/>
</dbReference>
<evidence type="ECO:0000256" key="1">
    <source>
        <dbReference type="ARBA" id="ARBA00022801"/>
    </source>
</evidence>
<dbReference type="InterPro" id="IPR000700">
    <property type="entry name" value="PAS-assoc_C"/>
</dbReference>
<dbReference type="InterPro" id="IPR036890">
    <property type="entry name" value="HATPase_C_sf"/>
</dbReference>
<dbReference type="InterPro" id="IPR036457">
    <property type="entry name" value="PPM-type-like_dom_sf"/>
</dbReference>
<dbReference type="PANTHER" id="PTHR43156">
    <property type="entry name" value="STAGE II SPORULATION PROTEIN E-RELATED"/>
    <property type="match status" value="1"/>
</dbReference>
<organism evidence="5 6">
    <name type="scientific">Spirochaeta isovalerica</name>
    <dbReference type="NCBI Taxonomy" id="150"/>
    <lineage>
        <taxon>Bacteria</taxon>
        <taxon>Pseudomonadati</taxon>
        <taxon>Spirochaetota</taxon>
        <taxon>Spirochaetia</taxon>
        <taxon>Spirochaetales</taxon>
        <taxon>Spirochaetaceae</taxon>
        <taxon>Spirochaeta</taxon>
    </lineage>
</organism>
<keyword evidence="6" id="KW-1185">Reference proteome</keyword>
<dbReference type="CDD" id="cd00130">
    <property type="entry name" value="PAS"/>
    <property type="match status" value="1"/>
</dbReference>
<dbReference type="CDD" id="cd16936">
    <property type="entry name" value="HATPase_RsbW-like"/>
    <property type="match status" value="1"/>
</dbReference>
<dbReference type="SUPFAM" id="SSF81606">
    <property type="entry name" value="PP2C-like"/>
    <property type="match status" value="1"/>
</dbReference>
<sequence length="733" mass="83605">MEQPSFVQGDLSSLLMAVRTALFLIDIESGTIVFANEKAGELVGIPFSELSGRNCKGTICAESGIKCADCAHDHIVDEELAYISHSDGSFIPVVKSLRTVRLRSRVFLLETYYDISNIKKTFSETERQMKEALELSEKANRLMEGREARIRDIKKEINDLTTRLGWGEVYRDFREEDFNNNTDLSDPAELRKNALSLAEDAVIERQKAVEAHRELLIIKHAVNSSNDAMTITRSNGDVYFRNTTFDELFCFSPAEIMAAGLDNLFPDRGLYEQLNAYVREGKSWSDTVEVRKSDGMPLTVLLRLSPIYDEEDQLLGSIWHFIDISRQVEYQKQIVEDLKEKQELLRKAVILQNSYIQKKLPFDDSFNIEGLFFPCENLGGDFFRVLKGLCDNKLIFILGDCTDHGIRASMDASLLLSLTEPHIHNLYNGNRTDLFMTEVSRHFALTADEDQFPTMFVMVIDCEEGMVYYSSANATNPLICRKGAVERLPHAAGLHIGYEEKPEYERKSFKLEQDARLILFSDALMEILDDGLIHYDTGPIRHLLEHSEKNLGVHLNYIVEHLLDDSEGFNTSDDMTLLLLEYKPPVRLSYKFSSLEQWKDIHDQIRDLLEKYDYRYDEVTPMAIALDEMVINAVVHGNKNDVLKNVVVEGSVSCQTIEFSITDQGQGFDCGKLSDPTEVLEELMEEDNPQEYTHGRGIWISRVYVDSLAYSDKGNSVTLVLGKKERRVRISNE</sequence>
<evidence type="ECO:0000256" key="2">
    <source>
        <dbReference type="SAM" id="Coils"/>
    </source>
</evidence>
<dbReference type="NCBIfam" id="TIGR00229">
    <property type="entry name" value="sensory_box"/>
    <property type="match status" value="1"/>
</dbReference>
<dbReference type="InterPro" id="IPR001932">
    <property type="entry name" value="PPM-type_phosphatase-like_dom"/>
</dbReference>
<keyword evidence="1" id="KW-0378">Hydrolase</keyword>
<evidence type="ECO:0000259" key="3">
    <source>
        <dbReference type="PROSITE" id="PS50112"/>
    </source>
</evidence>
<gene>
    <name evidence="5" type="ORF">HNR50_001830</name>
</gene>
<dbReference type="Gene3D" id="3.60.40.10">
    <property type="entry name" value="PPM-type phosphatase domain"/>
    <property type="match status" value="1"/>
</dbReference>
<dbReference type="EMBL" id="JACHGJ010000002">
    <property type="protein sequence ID" value="MBB6480172.1"/>
    <property type="molecule type" value="Genomic_DNA"/>
</dbReference>
<dbReference type="SMART" id="SM00091">
    <property type="entry name" value="PAS"/>
    <property type="match status" value="2"/>
</dbReference>
<dbReference type="InterPro" id="IPR003594">
    <property type="entry name" value="HATPase_dom"/>
</dbReference>
<feature type="domain" description="PAS" evidence="3">
    <location>
        <begin position="7"/>
        <end position="54"/>
    </location>
</feature>
<comment type="caution">
    <text evidence="5">The sequence shown here is derived from an EMBL/GenBank/DDBJ whole genome shotgun (WGS) entry which is preliminary data.</text>
</comment>
<evidence type="ECO:0000313" key="5">
    <source>
        <dbReference type="EMBL" id="MBB6480172.1"/>
    </source>
</evidence>
<dbReference type="Pfam" id="PF07228">
    <property type="entry name" value="SpoIIE"/>
    <property type="match status" value="1"/>
</dbReference>
<protein>
    <submittedName>
        <fullName evidence="5">PAS domain S-box-containing protein</fullName>
    </submittedName>
</protein>
<reference evidence="5 6" key="1">
    <citation type="submission" date="2020-08" db="EMBL/GenBank/DDBJ databases">
        <title>Genomic Encyclopedia of Type Strains, Phase IV (KMG-IV): sequencing the most valuable type-strain genomes for metagenomic binning, comparative biology and taxonomic classification.</title>
        <authorList>
            <person name="Goeker M."/>
        </authorList>
    </citation>
    <scope>NUCLEOTIDE SEQUENCE [LARGE SCALE GENOMIC DNA]</scope>
    <source>
        <strain evidence="5 6">DSM 2461</strain>
    </source>
</reference>
<dbReference type="Gene3D" id="3.30.450.20">
    <property type="entry name" value="PAS domain"/>
    <property type="match status" value="2"/>
</dbReference>
<dbReference type="PROSITE" id="PS50112">
    <property type="entry name" value="PAS"/>
    <property type="match status" value="1"/>
</dbReference>
<dbReference type="Gene3D" id="3.30.565.10">
    <property type="entry name" value="Histidine kinase-like ATPase, C-terminal domain"/>
    <property type="match status" value="1"/>
</dbReference>
<name>A0A841RCP8_9SPIO</name>
<proteinExistence type="predicted"/>
<evidence type="ECO:0000313" key="6">
    <source>
        <dbReference type="Proteomes" id="UP000587760"/>
    </source>
</evidence>
<dbReference type="InterPro" id="IPR052016">
    <property type="entry name" value="Bact_Sigma-Reg"/>
</dbReference>
<dbReference type="InterPro" id="IPR035965">
    <property type="entry name" value="PAS-like_dom_sf"/>
</dbReference>
<dbReference type="SUPFAM" id="SSF55874">
    <property type="entry name" value="ATPase domain of HSP90 chaperone/DNA topoisomerase II/histidine kinase"/>
    <property type="match status" value="1"/>
</dbReference>
<feature type="coiled-coil region" evidence="2">
    <location>
        <begin position="115"/>
        <end position="163"/>
    </location>
</feature>
<accession>A0A841RCP8</accession>
<dbReference type="Proteomes" id="UP000587760">
    <property type="component" value="Unassembled WGS sequence"/>
</dbReference>